<dbReference type="GO" id="GO:0016747">
    <property type="term" value="F:acyltransferase activity, transferring groups other than amino-acyl groups"/>
    <property type="evidence" value="ECO:0007669"/>
    <property type="project" value="InterPro"/>
</dbReference>
<evidence type="ECO:0000259" key="1">
    <source>
        <dbReference type="PROSITE" id="PS51186"/>
    </source>
</evidence>
<dbReference type="PANTHER" id="PTHR43233:SF1">
    <property type="entry name" value="FAMILY N-ACETYLTRANSFERASE, PUTATIVE (AFU_ORTHOLOGUE AFUA_6G03350)-RELATED"/>
    <property type="match status" value="1"/>
</dbReference>
<dbReference type="InterPro" id="IPR053144">
    <property type="entry name" value="Acetyltransferase_Butenolide"/>
</dbReference>
<dbReference type="PROSITE" id="PS51186">
    <property type="entry name" value="GNAT"/>
    <property type="match status" value="1"/>
</dbReference>
<protein>
    <submittedName>
        <fullName evidence="2">Putative GNAT family acetyltransferase</fullName>
    </submittedName>
</protein>
<reference evidence="2 3" key="1">
    <citation type="submission" date="2016-08" db="EMBL/GenBank/DDBJ databases">
        <authorList>
            <person name="Seilhamer J.J."/>
        </authorList>
    </citation>
    <scope>NUCLEOTIDE SEQUENCE [LARGE SCALE GENOMIC DNA]</scope>
    <source>
        <strain evidence="2 3">IEBC_T61001</strain>
    </source>
</reference>
<dbReference type="SUPFAM" id="SSF55729">
    <property type="entry name" value="Acyl-CoA N-acyltransferases (Nat)"/>
    <property type="match status" value="1"/>
</dbReference>
<dbReference type="Pfam" id="PF13673">
    <property type="entry name" value="Acetyltransf_10"/>
    <property type="match status" value="1"/>
</dbReference>
<dbReference type="InterPro" id="IPR000182">
    <property type="entry name" value="GNAT_dom"/>
</dbReference>
<dbReference type="Proteomes" id="UP000195991">
    <property type="component" value="Unassembled WGS sequence"/>
</dbReference>
<dbReference type="CDD" id="cd04301">
    <property type="entry name" value="NAT_SF"/>
    <property type="match status" value="1"/>
</dbReference>
<sequence>MTINFNNSKNINSEQLERLYNDVEWYAYTQDLEVLQQAIEQSLEVVSAWEGEELVGLIRIVGDGLTIIYIQDILVLNAYQNQGIATQLMQQVLNKYNNVRQKVLLTLEAPDVRHFYEKNGFQSCDKGSEVAFGKFT</sequence>
<dbReference type="PANTHER" id="PTHR43233">
    <property type="entry name" value="FAMILY N-ACETYLTRANSFERASE, PUTATIVE (AFU_ORTHOLOGUE AFUA_6G03350)-RELATED"/>
    <property type="match status" value="1"/>
</dbReference>
<dbReference type="InterPro" id="IPR016181">
    <property type="entry name" value="Acyl_CoA_acyltransferase"/>
</dbReference>
<dbReference type="RefSeq" id="WP_000154367.1">
    <property type="nucleotide sequence ID" value="NZ_FMBI01000033.1"/>
</dbReference>
<dbReference type="AlphaFoldDB" id="A0A1C4EMT2"/>
<gene>
    <name evidence="2" type="ORF">BTT61001_03360</name>
</gene>
<proteinExistence type="predicted"/>
<keyword evidence="2" id="KW-0808">Transferase</keyword>
<organism evidence="2 3">
    <name type="scientific">Bacillus thuringiensis</name>
    <dbReference type="NCBI Taxonomy" id="1428"/>
    <lineage>
        <taxon>Bacteria</taxon>
        <taxon>Bacillati</taxon>
        <taxon>Bacillota</taxon>
        <taxon>Bacilli</taxon>
        <taxon>Bacillales</taxon>
        <taxon>Bacillaceae</taxon>
        <taxon>Bacillus</taxon>
        <taxon>Bacillus cereus group</taxon>
    </lineage>
</organism>
<dbReference type="EMBL" id="FMBI01000033">
    <property type="protein sequence ID" value="SCC44976.1"/>
    <property type="molecule type" value="Genomic_DNA"/>
</dbReference>
<evidence type="ECO:0000313" key="2">
    <source>
        <dbReference type="EMBL" id="SCC44976.1"/>
    </source>
</evidence>
<name>A0A1C4EMT2_BACTU</name>
<accession>A0A1C4EMT2</accession>
<dbReference type="Gene3D" id="3.40.630.30">
    <property type="match status" value="1"/>
</dbReference>
<evidence type="ECO:0000313" key="3">
    <source>
        <dbReference type="Proteomes" id="UP000195991"/>
    </source>
</evidence>
<feature type="domain" description="N-acetyltransferase" evidence="1">
    <location>
        <begin position="6"/>
        <end position="136"/>
    </location>
</feature>